<dbReference type="PANTHER" id="PTHR11644:SF2">
    <property type="entry name" value="CYTIDINE DEAMINASE"/>
    <property type="match status" value="1"/>
</dbReference>
<evidence type="ECO:0000256" key="3">
    <source>
        <dbReference type="ARBA" id="ARBA00022723"/>
    </source>
</evidence>
<name>A0A1E5BXZ5_9GAMM</name>
<dbReference type="EMBL" id="AJWN02000099">
    <property type="protein sequence ID" value="OEE58108.1"/>
    <property type="molecule type" value="Genomic_DNA"/>
</dbReference>
<dbReference type="CDD" id="cd01283">
    <property type="entry name" value="cytidine_deaminase"/>
    <property type="match status" value="2"/>
</dbReference>
<dbReference type="GO" id="GO:0042802">
    <property type="term" value="F:identical protein binding"/>
    <property type="evidence" value="ECO:0007669"/>
    <property type="project" value="UniProtKB-ARBA"/>
</dbReference>
<dbReference type="HAMAP" id="MF_01558">
    <property type="entry name" value="Cyt_deam"/>
    <property type="match status" value="1"/>
</dbReference>
<comment type="cofactor">
    <cofactor evidence="6 9">
        <name>Zn(2+)</name>
        <dbReference type="ChEBI" id="CHEBI:29105"/>
    </cofactor>
    <text evidence="6 9">Binds 1 zinc ion.</text>
</comment>
<feature type="active site" description="Proton donor" evidence="6 7">
    <location>
        <position position="104"/>
    </location>
</feature>
<dbReference type="Pfam" id="PF08211">
    <property type="entry name" value="dCMP_cyt_deam_2"/>
    <property type="match status" value="1"/>
</dbReference>
<evidence type="ECO:0000256" key="4">
    <source>
        <dbReference type="ARBA" id="ARBA00022801"/>
    </source>
</evidence>
<feature type="binding site" evidence="6 9">
    <location>
        <position position="132"/>
    </location>
    <ligand>
        <name>Zn(2+)</name>
        <dbReference type="ChEBI" id="CHEBI:29105"/>
        <note>catalytic</note>
    </ligand>
</feature>
<dbReference type="Gene3D" id="3.40.140.10">
    <property type="entry name" value="Cytidine Deaminase, domain 2"/>
    <property type="match status" value="2"/>
</dbReference>
<dbReference type="InterPro" id="IPR002125">
    <property type="entry name" value="CMP_dCMP_dom"/>
</dbReference>
<dbReference type="FunFam" id="3.40.140.10:FF:000007">
    <property type="entry name" value="Cytidine deaminase"/>
    <property type="match status" value="1"/>
</dbReference>
<dbReference type="PROSITE" id="PS00903">
    <property type="entry name" value="CYT_DCMP_DEAMINASES_1"/>
    <property type="match status" value="1"/>
</dbReference>
<comment type="similarity">
    <text evidence="1 6">Belongs to the cytidine and deoxycytidylate deaminase family.</text>
</comment>
<dbReference type="GO" id="GO:0055086">
    <property type="term" value="P:nucleobase-containing small molecule metabolic process"/>
    <property type="evidence" value="ECO:0007669"/>
    <property type="project" value="UniProtKB-ARBA"/>
</dbReference>
<protein>
    <recommendedName>
        <fullName evidence="6">Cytidine deaminase</fullName>
        <ecNumber evidence="6">3.5.4.5</ecNumber>
    </recommendedName>
    <alternativeName>
        <fullName evidence="6">Cytidine aminohydrolase</fullName>
        <shortName evidence="6">CDA</shortName>
    </alternativeName>
</protein>
<dbReference type="GO" id="GO:0004126">
    <property type="term" value="F:cytidine deaminase activity"/>
    <property type="evidence" value="ECO:0007669"/>
    <property type="project" value="UniProtKB-UniRule"/>
</dbReference>
<evidence type="ECO:0000313" key="11">
    <source>
        <dbReference type="EMBL" id="OEE58108.1"/>
    </source>
</evidence>
<dbReference type="AlphaFoldDB" id="A0A1E5BXZ5"/>
<feature type="domain" description="CMP/dCMP-type deaminase" evidence="10">
    <location>
        <begin position="187"/>
        <end position="295"/>
    </location>
</feature>
<keyword evidence="3 6" id="KW-0479">Metal-binding</keyword>
<evidence type="ECO:0000313" key="12">
    <source>
        <dbReference type="Proteomes" id="UP000095039"/>
    </source>
</evidence>
<dbReference type="InterPro" id="IPR020797">
    <property type="entry name" value="Cytidine_deaminase_bacteria"/>
</dbReference>
<dbReference type="Pfam" id="PF00383">
    <property type="entry name" value="dCMP_cyt_deam_1"/>
    <property type="match status" value="1"/>
</dbReference>
<sequence>MRVSIQDAIAALPSPLKEAMEQLCTSPDFDATISAQDYENLLKLTGLADKDLRVAMLPIAAAYSIAPISKFYVGAIARGASGRLYFGANMEFEGVQLNQAVHAEQSAISHAWLKGESALKDITINYSPCGHCRQFMNEINGADTLNIQLPDREAKLLHEYLPEPFGPIDLGIDQPLLVPVNHGLTAEEDDALIQAAVSATNRSHAPYSHNLSGVAIRDNNGQIFSGMYAENAAFNPSLPPLQVALIAMNLAEVALKDIQEVVLVEKANAVISHLQDTQAVLEALNPDIPLGYLAI</sequence>
<gene>
    <name evidence="6" type="primary">cdd</name>
    <name evidence="11" type="ORF">A1OK_16210</name>
</gene>
<proteinExistence type="inferred from homology"/>
<dbReference type="PIRSF" id="PIRSF006334">
    <property type="entry name" value="Cdd_plus_pseudo"/>
    <property type="match status" value="1"/>
</dbReference>
<comment type="catalytic activity">
    <reaction evidence="6">
        <text>cytidine + H2O + H(+) = uridine + NH4(+)</text>
        <dbReference type="Rhea" id="RHEA:16069"/>
        <dbReference type="ChEBI" id="CHEBI:15377"/>
        <dbReference type="ChEBI" id="CHEBI:15378"/>
        <dbReference type="ChEBI" id="CHEBI:16704"/>
        <dbReference type="ChEBI" id="CHEBI:17562"/>
        <dbReference type="ChEBI" id="CHEBI:28938"/>
        <dbReference type="EC" id="3.5.4.5"/>
    </reaction>
</comment>
<evidence type="ECO:0000256" key="1">
    <source>
        <dbReference type="ARBA" id="ARBA00006576"/>
    </source>
</evidence>
<dbReference type="EC" id="3.5.4.5" evidence="6"/>
<dbReference type="SUPFAM" id="SSF53927">
    <property type="entry name" value="Cytidine deaminase-like"/>
    <property type="match status" value="2"/>
</dbReference>
<evidence type="ECO:0000256" key="7">
    <source>
        <dbReference type="PIRSR" id="PIRSR006334-1"/>
    </source>
</evidence>
<dbReference type="NCBIfam" id="NF006537">
    <property type="entry name" value="PRK09027.1"/>
    <property type="match status" value="1"/>
</dbReference>
<accession>A0A1E5BXZ5</accession>
<dbReference type="GO" id="GO:0005829">
    <property type="term" value="C:cytosol"/>
    <property type="evidence" value="ECO:0007669"/>
    <property type="project" value="TreeGrafter"/>
</dbReference>
<dbReference type="InterPro" id="IPR013171">
    <property type="entry name" value="Cyd/dCyd_deaminase_Zn-bd"/>
</dbReference>
<comment type="function">
    <text evidence="6">This enzyme scavenges exogenous and endogenous cytidine and 2'-deoxycytidine for UMP synthesis.</text>
</comment>
<reference evidence="11 12" key="1">
    <citation type="journal article" date="2012" name="Science">
        <title>Ecological populations of bacteria act as socially cohesive units of antibiotic production and resistance.</title>
        <authorList>
            <person name="Cordero O.X."/>
            <person name="Wildschutte H."/>
            <person name="Kirkup B."/>
            <person name="Proehl S."/>
            <person name="Ngo L."/>
            <person name="Hussain F."/>
            <person name="Le Roux F."/>
            <person name="Mincer T."/>
            <person name="Polz M.F."/>
        </authorList>
    </citation>
    <scope>NUCLEOTIDE SEQUENCE [LARGE SCALE GENOMIC DNA]</scope>
    <source>
        <strain evidence="11 12">FF-454</strain>
    </source>
</reference>
<feature type="domain" description="CMP/dCMP-type deaminase" evidence="10">
    <location>
        <begin position="48"/>
        <end position="168"/>
    </location>
</feature>
<keyword evidence="12" id="KW-1185">Reference proteome</keyword>
<dbReference type="GO" id="GO:0008270">
    <property type="term" value="F:zinc ion binding"/>
    <property type="evidence" value="ECO:0007669"/>
    <property type="project" value="UniProtKB-UniRule"/>
</dbReference>
<comment type="catalytic activity">
    <reaction evidence="6">
        <text>2'-deoxycytidine + H2O + H(+) = 2'-deoxyuridine + NH4(+)</text>
        <dbReference type="Rhea" id="RHEA:13433"/>
        <dbReference type="ChEBI" id="CHEBI:15377"/>
        <dbReference type="ChEBI" id="CHEBI:15378"/>
        <dbReference type="ChEBI" id="CHEBI:15698"/>
        <dbReference type="ChEBI" id="CHEBI:16450"/>
        <dbReference type="ChEBI" id="CHEBI:28938"/>
        <dbReference type="EC" id="3.5.4.5"/>
    </reaction>
</comment>
<feature type="binding site" evidence="6 9">
    <location>
        <position position="129"/>
    </location>
    <ligand>
        <name>Zn(2+)</name>
        <dbReference type="ChEBI" id="CHEBI:29105"/>
        <note>catalytic</note>
    </ligand>
</feature>
<evidence type="ECO:0000256" key="2">
    <source>
        <dbReference type="ARBA" id="ARBA00011738"/>
    </source>
</evidence>
<keyword evidence="4 6" id="KW-0378">Hydrolase</keyword>
<evidence type="ECO:0000256" key="8">
    <source>
        <dbReference type="PIRSR" id="PIRSR006334-2"/>
    </source>
</evidence>
<dbReference type="GO" id="GO:0072527">
    <property type="term" value="P:pyrimidine-containing compound metabolic process"/>
    <property type="evidence" value="ECO:0007669"/>
    <property type="project" value="UniProtKB-ARBA"/>
</dbReference>
<feature type="binding site" evidence="6 9">
    <location>
        <position position="102"/>
    </location>
    <ligand>
        <name>Zn(2+)</name>
        <dbReference type="ChEBI" id="CHEBI:29105"/>
        <note>catalytic</note>
    </ligand>
</feature>
<evidence type="ECO:0000256" key="6">
    <source>
        <dbReference type="HAMAP-Rule" id="MF_01558"/>
    </source>
</evidence>
<dbReference type="InterPro" id="IPR016192">
    <property type="entry name" value="APOBEC/CMP_deaminase_Zn-bd"/>
</dbReference>
<organism evidence="11 12">
    <name type="scientific">Enterovibrio norvegicus FF-454</name>
    <dbReference type="NCBI Taxonomy" id="1185651"/>
    <lineage>
        <taxon>Bacteria</taxon>
        <taxon>Pseudomonadati</taxon>
        <taxon>Pseudomonadota</taxon>
        <taxon>Gammaproteobacteria</taxon>
        <taxon>Vibrionales</taxon>
        <taxon>Vibrionaceae</taxon>
        <taxon>Enterovibrio</taxon>
    </lineage>
</organism>
<dbReference type="RefSeq" id="WP_016962317.1">
    <property type="nucleotide sequence ID" value="NZ_AJWN02000099.1"/>
</dbReference>
<dbReference type="Proteomes" id="UP000095039">
    <property type="component" value="Unassembled WGS sequence"/>
</dbReference>
<keyword evidence="5 6" id="KW-0862">Zinc</keyword>
<dbReference type="InterPro" id="IPR050202">
    <property type="entry name" value="Cyt/Deoxycyt_deaminase"/>
</dbReference>
<comment type="subunit">
    <text evidence="2 6">Homodimer.</text>
</comment>
<dbReference type="InterPro" id="IPR006263">
    <property type="entry name" value="Cyt_deam_dimer"/>
</dbReference>
<evidence type="ECO:0000256" key="9">
    <source>
        <dbReference type="PIRSR" id="PIRSR006334-3"/>
    </source>
</evidence>
<evidence type="ECO:0000259" key="10">
    <source>
        <dbReference type="PROSITE" id="PS51747"/>
    </source>
</evidence>
<dbReference type="PROSITE" id="PS51747">
    <property type="entry name" value="CYT_DCMP_DEAMINASES_2"/>
    <property type="match status" value="2"/>
</dbReference>
<feature type="binding site" evidence="6 8">
    <location>
        <begin position="89"/>
        <end position="91"/>
    </location>
    <ligand>
        <name>substrate</name>
    </ligand>
</feature>
<evidence type="ECO:0000256" key="5">
    <source>
        <dbReference type="ARBA" id="ARBA00022833"/>
    </source>
</evidence>
<dbReference type="NCBIfam" id="TIGR01355">
    <property type="entry name" value="cyt_deam_dimer"/>
    <property type="match status" value="1"/>
</dbReference>
<comment type="caution">
    <text evidence="11">The sequence shown here is derived from an EMBL/GenBank/DDBJ whole genome shotgun (WGS) entry which is preliminary data.</text>
</comment>
<dbReference type="InterPro" id="IPR016193">
    <property type="entry name" value="Cytidine_deaminase-like"/>
</dbReference>
<dbReference type="PANTHER" id="PTHR11644">
    <property type="entry name" value="CYTIDINE DEAMINASE"/>
    <property type="match status" value="1"/>
</dbReference>